<dbReference type="EMBL" id="CP115965">
    <property type="protein sequence ID" value="WZW97740.1"/>
    <property type="molecule type" value="Genomic_DNA"/>
</dbReference>
<dbReference type="InterPro" id="IPR036625">
    <property type="entry name" value="E3-bd_dom_sf"/>
</dbReference>
<feature type="compositionally biased region" description="Basic and acidic residues" evidence="7">
    <location>
        <begin position="471"/>
        <end position="485"/>
    </location>
</feature>
<dbReference type="InterPro" id="IPR011053">
    <property type="entry name" value="Single_hybrid_motif"/>
</dbReference>
<dbReference type="PROSITE" id="PS51826">
    <property type="entry name" value="PSBD"/>
    <property type="match status" value="1"/>
</dbReference>
<dbReference type="Gene3D" id="2.40.50.100">
    <property type="match status" value="3"/>
</dbReference>
<feature type="domain" description="Lipoyl-binding" evidence="8">
    <location>
        <begin position="138"/>
        <end position="213"/>
    </location>
</feature>
<dbReference type="InterPro" id="IPR000089">
    <property type="entry name" value="Biotin_lipoyl"/>
</dbReference>
<evidence type="ECO:0000259" key="9">
    <source>
        <dbReference type="PROSITE" id="PS51826"/>
    </source>
</evidence>
<feature type="compositionally biased region" description="Basic and acidic residues" evidence="7">
    <location>
        <begin position="504"/>
        <end position="518"/>
    </location>
</feature>
<protein>
    <recommendedName>
        <fullName evidence="6">Dihydrolipoamide acetyltransferase component of pyruvate dehydrogenase complex</fullName>
        <ecNumber evidence="6">2.3.1.-</ecNumber>
    </recommendedName>
</protein>
<evidence type="ECO:0000259" key="8">
    <source>
        <dbReference type="PROSITE" id="PS50968"/>
    </source>
</evidence>
<feature type="region of interest" description="Disordered" evidence="7">
    <location>
        <begin position="209"/>
        <end position="289"/>
    </location>
</feature>
<accession>A0ABZ3C5A1</accession>
<evidence type="ECO:0000313" key="11">
    <source>
        <dbReference type="Proteomes" id="UP001434337"/>
    </source>
</evidence>
<evidence type="ECO:0000313" key="10">
    <source>
        <dbReference type="EMBL" id="WZW97740.1"/>
    </source>
</evidence>
<dbReference type="InterPro" id="IPR014276">
    <property type="entry name" value="2-oxoglutarate_DH_E2"/>
</dbReference>
<keyword evidence="3 6" id="KW-0808">Transferase</keyword>
<organism evidence="10 11">
    <name type="scientific">Propioniciclava soli</name>
    <dbReference type="NCBI Taxonomy" id="2775081"/>
    <lineage>
        <taxon>Bacteria</taxon>
        <taxon>Bacillati</taxon>
        <taxon>Actinomycetota</taxon>
        <taxon>Actinomycetes</taxon>
        <taxon>Propionibacteriales</taxon>
        <taxon>Propionibacteriaceae</taxon>
        <taxon>Propioniciclava</taxon>
    </lineage>
</organism>
<feature type="domain" description="Lipoyl-binding" evidence="8">
    <location>
        <begin position="2"/>
        <end position="77"/>
    </location>
</feature>
<feature type="region of interest" description="Disordered" evidence="7">
    <location>
        <begin position="471"/>
        <end position="518"/>
    </location>
</feature>
<evidence type="ECO:0000256" key="7">
    <source>
        <dbReference type="SAM" id="MobiDB-lite"/>
    </source>
</evidence>
<dbReference type="PROSITE" id="PS50968">
    <property type="entry name" value="BIOTINYL_LIPOYL"/>
    <property type="match status" value="3"/>
</dbReference>
<dbReference type="SUPFAM" id="SSF52777">
    <property type="entry name" value="CoA-dependent acyltransferases"/>
    <property type="match status" value="1"/>
</dbReference>
<dbReference type="InterPro" id="IPR001078">
    <property type="entry name" value="2-oxoacid_DH_actylTfrase"/>
</dbReference>
<name>A0ABZ3C5A1_9ACTN</name>
<feature type="region of interest" description="Disordered" evidence="7">
    <location>
        <begin position="353"/>
        <end position="428"/>
    </location>
</feature>
<dbReference type="PROSITE" id="PS00189">
    <property type="entry name" value="LIPOYL"/>
    <property type="match status" value="3"/>
</dbReference>
<comment type="cofactor">
    <cofactor evidence="1 6">
        <name>(R)-lipoate</name>
        <dbReference type="ChEBI" id="CHEBI:83088"/>
    </cofactor>
</comment>
<feature type="region of interest" description="Disordered" evidence="7">
    <location>
        <begin position="78"/>
        <end position="154"/>
    </location>
</feature>
<reference evidence="10 11" key="1">
    <citation type="journal article" date="2023" name="Environ Microbiome">
        <title>A coral-associated actinobacterium mitigates coral bleaching under heat stress.</title>
        <authorList>
            <person name="Li J."/>
            <person name="Zou Y."/>
            <person name="Li Q."/>
            <person name="Zhang J."/>
            <person name="Bourne D.G."/>
            <person name="Lyu Y."/>
            <person name="Liu C."/>
            <person name="Zhang S."/>
        </authorList>
    </citation>
    <scope>NUCLEOTIDE SEQUENCE [LARGE SCALE GENOMIC DNA]</scope>
    <source>
        <strain evidence="10 11">SCSIO 13291</strain>
    </source>
</reference>
<comment type="similarity">
    <text evidence="2 6">Belongs to the 2-oxoacid dehydrogenase family.</text>
</comment>
<dbReference type="Pfam" id="PF02817">
    <property type="entry name" value="E3_binding"/>
    <property type="match status" value="1"/>
</dbReference>
<evidence type="ECO:0000256" key="4">
    <source>
        <dbReference type="ARBA" id="ARBA00022823"/>
    </source>
</evidence>
<proteinExistence type="inferred from homology"/>
<dbReference type="SUPFAM" id="SSF51230">
    <property type="entry name" value="Single hybrid motif"/>
    <property type="match status" value="3"/>
</dbReference>
<keyword evidence="4 6" id="KW-0450">Lipoyl</keyword>
<dbReference type="Proteomes" id="UP001434337">
    <property type="component" value="Chromosome"/>
</dbReference>
<dbReference type="Pfam" id="PF00364">
    <property type="entry name" value="Biotin_lipoyl"/>
    <property type="match status" value="3"/>
</dbReference>
<dbReference type="Gene3D" id="3.30.559.10">
    <property type="entry name" value="Chloramphenicol acetyltransferase-like domain"/>
    <property type="match status" value="1"/>
</dbReference>
<dbReference type="EC" id="2.3.1.-" evidence="6"/>
<dbReference type="InterPro" id="IPR003016">
    <property type="entry name" value="2-oxoA_DH_lipoyl-BS"/>
</dbReference>
<keyword evidence="5 6" id="KW-0012">Acyltransferase</keyword>
<dbReference type="CDD" id="cd06849">
    <property type="entry name" value="lipoyl_domain"/>
    <property type="match status" value="3"/>
</dbReference>
<sequence length="750" mass="76926">MSTEVPLPALGESVTEGTISRWLKEVGDTVEADEALVEVSTDKVDTEIPSPVAGTLLEIKVNEDETAEVGAVLAIIGDPDQAGTSSDAPADDSGQADAPADDEPPLAQEGKPSTEADDEAEAPKPAPKPSGGGAATSGTDVTLPALGESVTEGTISRWLKEVGDTVEADEALVEVSTDKVDTEIPSPVAGTLLEIKVNEDETAEVGAVLAIIGDPDQAGTSSDAPADDSGQADAPADDEPPLAQEGKPSTEADDEAEAPKPAPKPSGGGAATSGTDVTLPALGESVTEGTISRWLKEVGDTVEADEALVEVSTDKVDTEIPSPVAGTLLEIKVNEDETAEVGAVLAIIGDPDQAGAQQESVAPAPDAGEVAEEEGAAADAANASSGESAPADTPGTPAEPKDEAPAKGSGSEAPTPGTAAPRRAAGSSDVGYVTPLVRKLASQHDVDLSSLTGTGVGGRIRKQDVLAAAEEAKKAAEAPKQEAPKQEAAAEQPQAAPQPSTPKADAKPDSKRGTTEKISRMRKVIASRMMESLQGSAQLTATVEVDLTAISQLRARAKDDFKAREGASLSYLPFIVKAATEGLRQFAMLNAELDIEAGQVTYHDAEHMGIAVDTERGLMVPVIKDAGDLTVTALAKKIGDIAKRTRDGKIGPDELSGGTFTITNYGSAGTLFDTPIINQPQSGILGTGALVKRPMVIKDAKLGEVIAIRDMMYLSLSYDHRLVDGADAARFLSFVKARLEEGAFGAEFGL</sequence>
<dbReference type="PANTHER" id="PTHR43178:SF5">
    <property type="entry name" value="LIPOAMIDE ACYLTRANSFERASE COMPONENT OF BRANCHED-CHAIN ALPHA-KETO ACID DEHYDROGENASE COMPLEX, MITOCHONDRIAL"/>
    <property type="match status" value="1"/>
</dbReference>
<evidence type="ECO:0000256" key="3">
    <source>
        <dbReference type="ARBA" id="ARBA00022679"/>
    </source>
</evidence>
<gene>
    <name evidence="10" type="primary">sucB</name>
    <name evidence="10" type="ORF">PCC79_12650</name>
</gene>
<evidence type="ECO:0000256" key="6">
    <source>
        <dbReference type="RuleBase" id="RU003423"/>
    </source>
</evidence>
<dbReference type="InterPro" id="IPR050743">
    <property type="entry name" value="2-oxoacid_DH_E2_comp"/>
</dbReference>
<dbReference type="Pfam" id="PF00198">
    <property type="entry name" value="2-oxoacid_dh"/>
    <property type="match status" value="1"/>
</dbReference>
<keyword evidence="11" id="KW-1185">Reference proteome</keyword>
<dbReference type="RefSeq" id="WP_342372038.1">
    <property type="nucleotide sequence ID" value="NZ_CP115965.1"/>
</dbReference>
<feature type="compositionally biased region" description="Low complexity" evidence="7">
    <location>
        <begin position="413"/>
        <end position="426"/>
    </location>
</feature>
<feature type="compositionally biased region" description="Low complexity" evidence="7">
    <location>
        <begin position="377"/>
        <end position="389"/>
    </location>
</feature>
<feature type="compositionally biased region" description="Low complexity" evidence="7">
    <location>
        <begin position="486"/>
        <end position="498"/>
    </location>
</feature>
<feature type="domain" description="Peripheral subunit-binding (PSBD)" evidence="9">
    <location>
        <begin position="432"/>
        <end position="469"/>
    </location>
</feature>
<dbReference type="PANTHER" id="PTHR43178">
    <property type="entry name" value="DIHYDROLIPOAMIDE ACETYLTRANSFERASE COMPONENT OF PYRUVATE DEHYDROGENASE COMPLEX"/>
    <property type="match status" value="1"/>
</dbReference>
<dbReference type="InterPro" id="IPR023213">
    <property type="entry name" value="CAT-like_dom_sf"/>
</dbReference>
<dbReference type="NCBIfam" id="TIGR02927">
    <property type="entry name" value="SucB_Actino"/>
    <property type="match status" value="1"/>
</dbReference>
<evidence type="ECO:0000256" key="5">
    <source>
        <dbReference type="ARBA" id="ARBA00023315"/>
    </source>
</evidence>
<evidence type="ECO:0000256" key="2">
    <source>
        <dbReference type="ARBA" id="ARBA00007317"/>
    </source>
</evidence>
<evidence type="ECO:0000256" key="1">
    <source>
        <dbReference type="ARBA" id="ARBA00001938"/>
    </source>
</evidence>
<feature type="domain" description="Lipoyl-binding" evidence="8">
    <location>
        <begin position="274"/>
        <end position="349"/>
    </location>
</feature>
<dbReference type="SUPFAM" id="SSF47005">
    <property type="entry name" value="Peripheral subunit-binding domain of 2-oxo acid dehydrogenase complex"/>
    <property type="match status" value="1"/>
</dbReference>
<dbReference type="InterPro" id="IPR004167">
    <property type="entry name" value="PSBD"/>
</dbReference>
<dbReference type="Gene3D" id="4.10.320.10">
    <property type="entry name" value="E3-binding domain"/>
    <property type="match status" value="1"/>
</dbReference>